<keyword evidence="1" id="KW-1133">Transmembrane helix</keyword>
<dbReference type="Proteomes" id="UP001060039">
    <property type="component" value="Chromosome"/>
</dbReference>
<protein>
    <recommendedName>
        <fullName evidence="4">Integral membrane protein</fullName>
    </recommendedName>
</protein>
<gene>
    <name evidence="2" type="ORF">NNL39_12795</name>
</gene>
<evidence type="ECO:0000313" key="2">
    <source>
        <dbReference type="EMBL" id="UTT62508.1"/>
    </source>
</evidence>
<feature type="transmembrane region" description="Helical" evidence="1">
    <location>
        <begin position="69"/>
        <end position="89"/>
    </location>
</feature>
<evidence type="ECO:0000313" key="3">
    <source>
        <dbReference type="Proteomes" id="UP001060039"/>
    </source>
</evidence>
<sequence length="126" mass="13479">MIEWFTTIAIIVSVVAGLAALVLGGIGRKPDDYSVLPTAAVALVLLVQIVIGIVAPFVGNEPTGDIVEWWIYLVVALVLPVAAIVWALVDRTRWATVVMGVASLAVAVMVFRMHQIWFVQGVALVS</sequence>
<organism evidence="2 3">
    <name type="scientific">Microcella humidisoli</name>
    <dbReference type="NCBI Taxonomy" id="2963406"/>
    <lineage>
        <taxon>Bacteria</taxon>
        <taxon>Bacillati</taxon>
        <taxon>Actinomycetota</taxon>
        <taxon>Actinomycetes</taxon>
        <taxon>Micrococcales</taxon>
        <taxon>Microbacteriaceae</taxon>
        <taxon>Microcella</taxon>
    </lineage>
</organism>
<dbReference type="RefSeq" id="WP_255159654.1">
    <property type="nucleotide sequence ID" value="NZ_CP101497.1"/>
</dbReference>
<keyword evidence="1" id="KW-0472">Membrane</keyword>
<evidence type="ECO:0000256" key="1">
    <source>
        <dbReference type="SAM" id="Phobius"/>
    </source>
</evidence>
<proteinExistence type="predicted"/>
<keyword evidence="1" id="KW-0812">Transmembrane</keyword>
<name>A0ABY5FWR3_9MICO</name>
<feature type="transmembrane region" description="Helical" evidence="1">
    <location>
        <begin position="33"/>
        <end position="57"/>
    </location>
</feature>
<reference evidence="2" key="1">
    <citation type="submission" date="2022-07" db="EMBL/GenBank/DDBJ databases">
        <title>Taxonomic analysis of Microcella humidisoli nov. sp., isolated from riverside soil.</title>
        <authorList>
            <person name="Molina K.M."/>
            <person name="Kim S.B."/>
        </authorList>
    </citation>
    <scope>NUCLEOTIDE SEQUENCE</scope>
    <source>
        <strain evidence="2">MMS21-STM10</strain>
    </source>
</reference>
<keyword evidence="3" id="KW-1185">Reference proteome</keyword>
<accession>A0ABY5FWR3</accession>
<feature type="transmembrane region" description="Helical" evidence="1">
    <location>
        <begin position="6"/>
        <end position="26"/>
    </location>
</feature>
<feature type="transmembrane region" description="Helical" evidence="1">
    <location>
        <begin position="96"/>
        <end position="117"/>
    </location>
</feature>
<evidence type="ECO:0008006" key="4">
    <source>
        <dbReference type="Google" id="ProtNLM"/>
    </source>
</evidence>
<dbReference type="EMBL" id="CP101497">
    <property type="protein sequence ID" value="UTT62508.1"/>
    <property type="molecule type" value="Genomic_DNA"/>
</dbReference>